<keyword evidence="1" id="KW-1133">Transmembrane helix</keyword>
<dbReference type="Proteomes" id="UP000593758">
    <property type="component" value="Chromosome"/>
</dbReference>
<organism evidence="3 4">
    <name type="scientific">Ruania alkalisoli</name>
    <dbReference type="NCBI Taxonomy" id="2779775"/>
    <lineage>
        <taxon>Bacteria</taxon>
        <taxon>Bacillati</taxon>
        <taxon>Actinomycetota</taxon>
        <taxon>Actinomycetes</taxon>
        <taxon>Micrococcales</taxon>
        <taxon>Ruaniaceae</taxon>
        <taxon>Ruania</taxon>
    </lineage>
</organism>
<accession>A0A7M1SVZ4</accession>
<proteinExistence type="predicted"/>
<dbReference type="AlphaFoldDB" id="A0A7M1SVZ4"/>
<evidence type="ECO:0000256" key="1">
    <source>
        <dbReference type="SAM" id="Phobius"/>
    </source>
</evidence>
<dbReference type="SUPFAM" id="SSF101262">
    <property type="entry name" value="Methenyltetrahydrofolate cyclohydrolase-like"/>
    <property type="match status" value="1"/>
</dbReference>
<dbReference type="Gene3D" id="1.20.120.680">
    <property type="entry name" value="Formiminotetrahydrofolate cyclodeaminase monomer, up-and-down helical bundle"/>
    <property type="match status" value="1"/>
</dbReference>
<feature type="domain" description="Cyclodeaminase/cyclohydrolase" evidence="2">
    <location>
        <begin position="8"/>
        <end position="152"/>
    </location>
</feature>
<keyword evidence="4" id="KW-1185">Reference proteome</keyword>
<name>A0A7M1SVZ4_9MICO</name>
<dbReference type="RefSeq" id="WP_193497902.1">
    <property type="nucleotide sequence ID" value="NZ_CP063169.1"/>
</dbReference>
<feature type="transmembrane region" description="Helical" evidence="1">
    <location>
        <begin position="20"/>
        <end position="40"/>
    </location>
</feature>
<sequence length="181" mass="18438">MAVFDPQWLGDLGAARPDPGGGAATAAALALAAALTGMVARYAPDSDESRAIAARAEAVQEEATELIDADARASARFAEAFRLPETTRVERRHREAAIELAVEVAHARVSECRAAARRLLPDLDRLEVIGNAAVRADVAVAAELTGAVIRASEITGAATLAAGSGARAAAESGTVARAGAD</sequence>
<protein>
    <submittedName>
        <fullName evidence="3">Cyclodeaminase/cyclohydrolase family protein</fullName>
    </submittedName>
</protein>
<evidence type="ECO:0000313" key="3">
    <source>
        <dbReference type="EMBL" id="QOR71237.1"/>
    </source>
</evidence>
<gene>
    <name evidence="3" type="ORF">IM660_02730</name>
</gene>
<dbReference type="Pfam" id="PF04961">
    <property type="entry name" value="FTCD_C"/>
    <property type="match status" value="1"/>
</dbReference>
<dbReference type="InterPro" id="IPR036178">
    <property type="entry name" value="Formintransfe-cycloase-like_sf"/>
</dbReference>
<dbReference type="KEGG" id="halt:IM660_02730"/>
<evidence type="ECO:0000259" key="2">
    <source>
        <dbReference type="Pfam" id="PF04961"/>
    </source>
</evidence>
<keyword evidence="1" id="KW-0812">Transmembrane</keyword>
<dbReference type="GO" id="GO:0016787">
    <property type="term" value="F:hydrolase activity"/>
    <property type="evidence" value="ECO:0007669"/>
    <property type="project" value="UniProtKB-KW"/>
</dbReference>
<reference evidence="3 4" key="1">
    <citation type="submission" date="2020-10" db="EMBL/GenBank/DDBJ databases">
        <title>Haloactinobacterium sp. RN3S43, a bacterium isolated from saline soil.</title>
        <authorList>
            <person name="Sun J.-Q."/>
        </authorList>
    </citation>
    <scope>NUCLEOTIDE SEQUENCE [LARGE SCALE GENOMIC DNA]</scope>
    <source>
        <strain evidence="3 4">RN3S43</strain>
    </source>
</reference>
<keyword evidence="3" id="KW-0378">Hydrolase</keyword>
<evidence type="ECO:0000313" key="4">
    <source>
        <dbReference type="Proteomes" id="UP000593758"/>
    </source>
</evidence>
<keyword evidence="1" id="KW-0472">Membrane</keyword>
<dbReference type="InterPro" id="IPR007044">
    <property type="entry name" value="Cyclodeamin/CycHdrlase"/>
</dbReference>
<dbReference type="EMBL" id="CP063169">
    <property type="protein sequence ID" value="QOR71237.1"/>
    <property type="molecule type" value="Genomic_DNA"/>
</dbReference>